<dbReference type="EMBL" id="CAJVQC010078908">
    <property type="protein sequence ID" value="CAG8816701.1"/>
    <property type="molecule type" value="Genomic_DNA"/>
</dbReference>
<evidence type="ECO:0000313" key="2">
    <source>
        <dbReference type="Proteomes" id="UP000789920"/>
    </source>
</evidence>
<accession>A0ACA9RZE9</accession>
<evidence type="ECO:0000313" key="1">
    <source>
        <dbReference type="EMBL" id="CAG8816701.1"/>
    </source>
</evidence>
<protein>
    <submittedName>
        <fullName evidence="1">2432_t:CDS:1</fullName>
    </submittedName>
</protein>
<organism evidence="1 2">
    <name type="scientific">Racocetra persica</name>
    <dbReference type="NCBI Taxonomy" id="160502"/>
    <lineage>
        <taxon>Eukaryota</taxon>
        <taxon>Fungi</taxon>
        <taxon>Fungi incertae sedis</taxon>
        <taxon>Mucoromycota</taxon>
        <taxon>Glomeromycotina</taxon>
        <taxon>Glomeromycetes</taxon>
        <taxon>Diversisporales</taxon>
        <taxon>Gigasporaceae</taxon>
        <taxon>Racocetra</taxon>
    </lineage>
</organism>
<gene>
    <name evidence="1" type="ORF">RPERSI_LOCUS24515</name>
</gene>
<dbReference type="Proteomes" id="UP000789920">
    <property type="component" value="Unassembled WGS sequence"/>
</dbReference>
<reference evidence="1" key="1">
    <citation type="submission" date="2021-06" db="EMBL/GenBank/DDBJ databases">
        <authorList>
            <person name="Kallberg Y."/>
            <person name="Tangrot J."/>
            <person name="Rosling A."/>
        </authorList>
    </citation>
    <scope>NUCLEOTIDE SEQUENCE</scope>
    <source>
        <strain evidence="1">MA461A</strain>
    </source>
</reference>
<feature type="non-terminal residue" evidence="1">
    <location>
        <position position="124"/>
    </location>
</feature>
<keyword evidence="2" id="KW-1185">Reference proteome</keyword>
<proteinExistence type="predicted"/>
<feature type="non-terminal residue" evidence="1">
    <location>
        <position position="1"/>
    </location>
</feature>
<name>A0ACA9RZE9_9GLOM</name>
<sequence>SRKWHSQLGDEYPLAIKRSQKFVNKDYEWYIFEGDKAFICPPGKLLIVLTFWNIGSLAQYGICAVLWSTQQYRPVVIYLVLDIIALICEIVPIPLVVVQQKRARLAQHFASFEPNQRRLLSPRY</sequence>
<comment type="caution">
    <text evidence="1">The sequence shown here is derived from an EMBL/GenBank/DDBJ whole genome shotgun (WGS) entry which is preliminary data.</text>
</comment>